<dbReference type="PANTHER" id="PTHR45913">
    <property type="entry name" value="EPM2A-INTERACTING PROTEIN 1"/>
    <property type="match status" value="1"/>
</dbReference>
<evidence type="ECO:0000313" key="1">
    <source>
        <dbReference type="EMBL" id="KOF82084.1"/>
    </source>
</evidence>
<dbReference type="PANTHER" id="PTHR45913:SF22">
    <property type="entry name" value="SCAN BOX DOMAIN-CONTAINING PROTEIN"/>
    <property type="match status" value="1"/>
</dbReference>
<dbReference type="EMBL" id="KQ419887">
    <property type="protein sequence ID" value="KOF82084.1"/>
    <property type="molecule type" value="Genomic_DNA"/>
</dbReference>
<accession>A0A0L8GZ09</accession>
<evidence type="ECO:0008006" key="2">
    <source>
        <dbReference type="Google" id="ProtNLM"/>
    </source>
</evidence>
<dbReference type="AlphaFoldDB" id="A0A0L8GZ09"/>
<protein>
    <recommendedName>
        <fullName evidence="2">DUF4371 domain-containing protein</fullName>
    </recommendedName>
</protein>
<reference evidence="1" key="1">
    <citation type="submission" date="2015-07" db="EMBL/GenBank/DDBJ databases">
        <title>MeaNS - Measles Nucleotide Surveillance Program.</title>
        <authorList>
            <person name="Tran T."/>
            <person name="Druce J."/>
        </authorList>
    </citation>
    <scope>NUCLEOTIDE SEQUENCE</scope>
    <source>
        <strain evidence="1">UCB-OBI-ISO-001</strain>
        <tissue evidence="1">Gonad</tissue>
    </source>
</reference>
<name>A0A0L8GZ09_OCTBM</name>
<gene>
    <name evidence="1" type="ORF">OCBIM_22025715mg</name>
</gene>
<sequence>MLFIKSLSETTNGEDIFNDVMQHFNDKISQIPLTNLINIASDGAPVMTGRVKGFVSRMKSVAPHIFYIHCIIYRQHLVAKNIGRHMEEALNTAIYMQLTLSNQTQ</sequence>
<dbReference type="OrthoDB" id="6129557at2759"/>
<proteinExistence type="predicted"/>
<organism evidence="1">
    <name type="scientific">Octopus bimaculoides</name>
    <name type="common">California two-spotted octopus</name>
    <dbReference type="NCBI Taxonomy" id="37653"/>
    <lineage>
        <taxon>Eukaryota</taxon>
        <taxon>Metazoa</taxon>
        <taxon>Spiralia</taxon>
        <taxon>Lophotrochozoa</taxon>
        <taxon>Mollusca</taxon>
        <taxon>Cephalopoda</taxon>
        <taxon>Coleoidea</taxon>
        <taxon>Octopodiformes</taxon>
        <taxon>Octopoda</taxon>
        <taxon>Incirrata</taxon>
        <taxon>Octopodidae</taxon>
        <taxon>Octopus</taxon>
    </lineage>
</organism>